<gene>
    <name evidence="1" type="ORF">L916_02985</name>
</gene>
<dbReference type="AlphaFoldDB" id="W2JLI2"/>
<name>W2JLI2_PHYNI</name>
<dbReference type="VEuPathDB" id="FungiDB:PPTG_19538"/>
<evidence type="ECO:0000313" key="2">
    <source>
        <dbReference type="Proteomes" id="UP000053864"/>
    </source>
</evidence>
<proteinExistence type="predicted"/>
<dbReference type="Proteomes" id="UP000053864">
    <property type="component" value="Unassembled WGS sequence"/>
</dbReference>
<sequence length="112" mass="13449">RQNGRMDILEAKVEGNTQQHKIVKRLRELEQEQDKALKWRRTSVTHLHTTWYAWYAQEPRWLSDSPKQQRSNVRRLFAYMKLLIEGFVLDPRADDYRDRALALGKQAEKEVL</sequence>
<accession>W2JLI2</accession>
<dbReference type="EMBL" id="KI671308">
    <property type="protein sequence ID" value="ETL47254.1"/>
    <property type="molecule type" value="Genomic_DNA"/>
</dbReference>
<evidence type="ECO:0000313" key="1">
    <source>
        <dbReference type="EMBL" id="ETL47254.1"/>
    </source>
</evidence>
<protein>
    <submittedName>
        <fullName evidence="1">Uncharacterized protein</fullName>
    </submittedName>
</protein>
<reference evidence="1 2" key="1">
    <citation type="submission" date="2013-11" db="EMBL/GenBank/DDBJ databases">
        <title>The Genome Sequence of Phytophthora parasitica CJ05E6.</title>
        <authorList>
            <consortium name="The Broad Institute Genomics Platform"/>
            <person name="Russ C."/>
            <person name="Tyler B."/>
            <person name="Panabieres F."/>
            <person name="Shan W."/>
            <person name="Tripathy S."/>
            <person name="Grunwald N."/>
            <person name="Machado M."/>
            <person name="Johnson C.S."/>
            <person name="Arredondo F."/>
            <person name="Hong C."/>
            <person name="Coffey M."/>
            <person name="Young S.K."/>
            <person name="Zeng Q."/>
            <person name="Gargeya S."/>
            <person name="Fitzgerald M."/>
            <person name="Abouelleil A."/>
            <person name="Alvarado L."/>
            <person name="Chapman S.B."/>
            <person name="Gainer-Dewar J."/>
            <person name="Goldberg J."/>
            <person name="Griggs A."/>
            <person name="Gujja S."/>
            <person name="Hansen M."/>
            <person name="Howarth C."/>
            <person name="Imamovic A."/>
            <person name="Ireland A."/>
            <person name="Larimer J."/>
            <person name="McCowan C."/>
            <person name="Murphy C."/>
            <person name="Pearson M."/>
            <person name="Poon T.W."/>
            <person name="Priest M."/>
            <person name="Roberts A."/>
            <person name="Saif S."/>
            <person name="Shea T."/>
            <person name="Sykes S."/>
            <person name="Wortman J."/>
            <person name="Nusbaum C."/>
            <person name="Birren B."/>
        </authorList>
    </citation>
    <scope>NUCLEOTIDE SEQUENCE [LARGE SCALE GENOMIC DNA]</scope>
    <source>
        <strain evidence="1 2">CJ05E6</strain>
    </source>
</reference>
<feature type="non-terminal residue" evidence="1">
    <location>
        <position position="1"/>
    </location>
</feature>
<organism evidence="1 2">
    <name type="scientific">Phytophthora nicotianae</name>
    <name type="common">Potato buckeye rot agent</name>
    <name type="synonym">Phytophthora parasitica</name>
    <dbReference type="NCBI Taxonomy" id="4792"/>
    <lineage>
        <taxon>Eukaryota</taxon>
        <taxon>Sar</taxon>
        <taxon>Stramenopiles</taxon>
        <taxon>Oomycota</taxon>
        <taxon>Peronosporomycetes</taxon>
        <taxon>Peronosporales</taxon>
        <taxon>Peronosporaceae</taxon>
        <taxon>Phytophthora</taxon>
    </lineage>
</organism>